<evidence type="ECO:0000313" key="19">
    <source>
        <dbReference type="EMBL" id="NYG34781.1"/>
    </source>
</evidence>
<dbReference type="GO" id="GO:0000155">
    <property type="term" value="F:phosphorelay sensor kinase activity"/>
    <property type="evidence" value="ECO:0007669"/>
    <property type="project" value="InterPro"/>
</dbReference>
<keyword evidence="12" id="KW-0902">Two-component regulatory system</keyword>
<dbReference type="PANTHER" id="PTHR24421">
    <property type="entry name" value="NITRATE/NITRITE SENSOR PROTEIN NARX-RELATED"/>
    <property type="match status" value="1"/>
</dbReference>
<dbReference type="InterPro" id="IPR005467">
    <property type="entry name" value="His_kinase_dom"/>
</dbReference>
<dbReference type="Gene3D" id="3.30.565.10">
    <property type="entry name" value="Histidine kinase-like ATPase, C-terminal domain"/>
    <property type="match status" value="1"/>
</dbReference>
<protein>
    <recommendedName>
        <fullName evidence="5">Oxygen sensor histidine kinase NreB</fullName>
        <ecNumber evidence="4">2.7.13.3</ecNumber>
    </recommendedName>
    <alternativeName>
        <fullName evidence="15">Nitrogen regulation protein B</fullName>
    </alternativeName>
</protein>
<evidence type="ECO:0000256" key="14">
    <source>
        <dbReference type="ARBA" id="ARBA00024827"/>
    </source>
</evidence>
<evidence type="ECO:0000256" key="7">
    <source>
        <dbReference type="ARBA" id="ARBA00022490"/>
    </source>
</evidence>
<dbReference type="EC" id="2.7.13.3" evidence="4"/>
<dbReference type="SUPFAM" id="SSF55874">
    <property type="entry name" value="ATPase domain of HSP90 chaperone/DNA topoisomerase II/histidine kinase"/>
    <property type="match status" value="1"/>
</dbReference>
<dbReference type="EMBL" id="JACCFH010000001">
    <property type="protein sequence ID" value="NYG34781.1"/>
    <property type="molecule type" value="Genomic_DNA"/>
</dbReference>
<dbReference type="Pfam" id="PF02518">
    <property type="entry name" value="HATPase_c"/>
    <property type="match status" value="1"/>
</dbReference>
<keyword evidence="17" id="KW-0472">Membrane</keyword>
<dbReference type="GO" id="GO:0016020">
    <property type="term" value="C:membrane"/>
    <property type="evidence" value="ECO:0007669"/>
    <property type="project" value="InterPro"/>
</dbReference>
<dbReference type="InterPro" id="IPR003594">
    <property type="entry name" value="HATPase_dom"/>
</dbReference>
<dbReference type="InterPro" id="IPR004358">
    <property type="entry name" value="Sig_transdc_His_kin-like_C"/>
</dbReference>
<comment type="caution">
    <text evidence="19">The sequence shown here is derived from an EMBL/GenBank/DDBJ whole genome shotgun (WGS) entry which is preliminary data.</text>
</comment>
<evidence type="ECO:0000259" key="18">
    <source>
        <dbReference type="PROSITE" id="PS50109"/>
    </source>
</evidence>
<dbReference type="RefSeq" id="WP_179635382.1">
    <property type="nucleotide sequence ID" value="NZ_JACCFH010000001.1"/>
</dbReference>
<dbReference type="PANTHER" id="PTHR24421:SF59">
    <property type="entry name" value="OXYGEN SENSOR HISTIDINE KINASE NREB"/>
    <property type="match status" value="1"/>
</dbReference>
<dbReference type="GO" id="GO:0005737">
    <property type="term" value="C:cytoplasm"/>
    <property type="evidence" value="ECO:0007669"/>
    <property type="project" value="UniProtKB-SubCell"/>
</dbReference>
<keyword evidence="13" id="KW-0411">Iron-sulfur</keyword>
<dbReference type="GO" id="GO:0051539">
    <property type="term" value="F:4 iron, 4 sulfur cluster binding"/>
    <property type="evidence" value="ECO:0007669"/>
    <property type="project" value="UniProtKB-KW"/>
</dbReference>
<keyword evidence="9" id="KW-0479">Metal-binding</keyword>
<dbReference type="SMART" id="SM00387">
    <property type="entry name" value="HATPase_c"/>
    <property type="match status" value="1"/>
</dbReference>
<sequence length="278" mass="30406">MNLERWLGVTAVLAGLLALVLYARLRALQRTVLREQVRQLEQARAQERAQLDALVRQRTVQLTELTHHLQTAREDERSRLARNLHDDLGALLTSAKLDAARIRPRLAGAPPEALERLAHLVEMLNGAIALGRRIIEDLRPSTLNNLGLAATLEILAREFAERSGVEVHCTLAHAPLAAASELVVYRLVQEAVTNISKYAAASHVWFDMAQRGGQVEVLVRDDGVGFDSAMQRGSAYGLVGMRYRVEAVHGTLEVLSAPGQGTVLRVRLPGLSAASYAA</sequence>
<evidence type="ECO:0000313" key="20">
    <source>
        <dbReference type="Proteomes" id="UP000518288"/>
    </source>
</evidence>
<keyword evidence="17" id="KW-0812">Transmembrane</keyword>
<dbReference type="GO" id="GO:0046983">
    <property type="term" value="F:protein dimerization activity"/>
    <property type="evidence" value="ECO:0007669"/>
    <property type="project" value="InterPro"/>
</dbReference>
<comment type="catalytic activity">
    <reaction evidence="1">
        <text>ATP + protein L-histidine = ADP + protein N-phospho-L-histidine.</text>
        <dbReference type="EC" id="2.7.13.3"/>
    </reaction>
</comment>
<keyword evidence="7" id="KW-0963">Cytoplasm</keyword>
<accession>A0A7Y9U8N3</accession>
<proteinExistence type="predicted"/>
<keyword evidence="6" id="KW-0004">4Fe-4S</keyword>
<dbReference type="AlphaFoldDB" id="A0A7Y9U8N3"/>
<dbReference type="Proteomes" id="UP000518288">
    <property type="component" value="Unassembled WGS sequence"/>
</dbReference>
<evidence type="ECO:0000256" key="1">
    <source>
        <dbReference type="ARBA" id="ARBA00000085"/>
    </source>
</evidence>
<dbReference type="InterPro" id="IPR011712">
    <property type="entry name" value="Sig_transdc_His_kin_sub3_dim/P"/>
</dbReference>
<comment type="cofactor">
    <cofactor evidence="2">
        <name>[4Fe-4S] cluster</name>
        <dbReference type="ChEBI" id="CHEBI:49883"/>
    </cofactor>
</comment>
<feature type="coiled-coil region" evidence="16">
    <location>
        <begin position="30"/>
        <end position="57"/>
    </location>
</feature>
<evidence type="ECO:0000256" key="5">
    <source>
        <dbReference type="ARBA" id="ARBA00017322"/>
    </source>
</evidence>
<evidence type="ECO:0000256" key="3">
    <source>
        <dbReference type="ARBA" id="ARBA00004496"/>
    </source>
</evidence>
<dbReference type="PRINTS" id="PR00344">
    <property type="entry name" value="BCTRLSENSOR"/>
</dbReference>
<evidence type="ECO:0000256" key="13">
    <source>
        <dbReference type="ARBA" id="ARBA00023014"/>
    </source>
</evidence>
<dbReference type="Pfam" id="PF07730">
    <property type="entry name" value="HisKA_3"/>
    <property type="match status" value="1"/>
</dbReference>
<keyword evidence="8" id="KW-0808">Transferase</keyword>
<feature type="domain" description="Histidine kinase" evidence="18">
    <location>
        <begin position="79"/>
        <end position="272"/>
    </location>
</feature>
<evidence type="ECO:0000256" key="12">
    <source>
        <dbReference type="ARBA" id="ARBA00023012"/>
    </source>
</evidence>
<evidence type="ECO:0000256" key="4">
    <source>
        <dbReference type="ARBA" id="ARBA00012438"/>
    </source>
</evidence>
<reference evidence="19 20" key="1">
    <citation type="submission" date="2020-07" db="EMBL/GenBank/DDBJ databases">
        <title>Genomic Encyclopedia of Archaeal and Bacterial Type Strains, Phase II (KMG-II): from individual species to whole genera.</title>
        <authorList>
            <person name="Goeker M."/>
        </authorList>
    </citation>
    <scope>NUCLEOTIDE SEQUENCE [LARGE SCALE GENOMIC DNA]</scope>
    <source>
        <strain evidence="19 20">DSM 21226</strain>
    </source>
</reference>
<comment type="subcellular location">
    <subcellularLocation>
        <location evidence="3">Cytoplasm</location>
    </subcellularLocation>
</comment>
<keyword evidence="16" id="KW-0175">Coiled coil</keyword>
<dbReference type="PROSITE" id="PS50109">
    <property type="entry name" value="HIS_KIN"/>
    <property type="match status" value="1"/>
</dbReference>
<evidence type="ECO:0000256" key="10">
    <source>
        <dbReference type="ARBA" id="ARBA00022777"/>
    </source>
</evidence>
<feature type="transmembrane region" description="Helical" evidence="17">
    <location>
        <begin position="6"/>
        <end position="25"/>
    </location>
</feature>
<dbReference type="GO" id="GO:0046872">
    <property type="term" value="F:metal ion binding"/>
    <property type="evidence" value="ECO:0007669"/>
    <property type="project" value="UniProtKB-KW"/>
</dbReference>
<keyword evidence="10 19" id="KW-0418">Kinase</keyword>
<evidence type="ECO:0000256" key="11">
    <source>
        <dbReference type="ARBA" id="ARBA00023004"/>
    </source>
</evidence>
<evidence type="ECO:0000256" key="17">
    <source>
        <dbReference type="SAM" id="Phobius"/>
    </source>
</evidence>
<organism evidence="19 20">
    <name type="scientific">Sphaerotilus montanus</name>
    <dbReference type="NCBI Taxonomy" id="522889"/>
    <lineage>
        <taxon>Bacteria</taxon>
        <taxon>Pseudomonadati</taxon>
        <taxon>Pseudomonadota</taxon>
        <taxon>Betaproteobacteria</taxon>
        <taxon>Burkholderiales</taxon>
        <taxon>Sphaerotilaceae</taxon>
        <taxon>Sphaerotilus</taxon>
    </lineage>
</organism>
<dbReference type="InterPro" id="IPR050482">
    <property type="entry name" value="Sensor_HK_TwoCompSys"/>
</dbReference>
<dbReference type="Gene3D" id="1.20.5.1930">
    <property type="match status" value="1"/>
</dbReference>
<evidence type="ECO:0000256" key="6">
    <source>
        <dbReference type="ARBA" id="ARBA00022485"/>
    </source>
</evidence>
<gene>
    <name evidence="19" type="ORF">BDD16_003767</name>
</gene>
<evidence type="ECO:0000256" key="16">
    <source>
        <dbReference type="SAM" id="Coils"/>
    </source>
</evidence>
<comment type="function">
    <text evidence="14">Member of the two-component regulatory system NreB/NreC involved in the control of dissimilatory nitrate/nitrite reduction in response to oxygen. NreB functions as a direct oxygen sensor histidine kinase which is autophosphorylated, in the absence of oxygen, probably at the conserved histidine residue, and transfers its phosphate group probably to a conserved aspartate residue of NreC. NreB/NreC activates the expression of the nitrate (narGHJI) and nitrite (nir) reductase operons, as well as the putative nitrate transporter gene narT.</text>
</comment>
<evidence type="ECO:0000256" key="15">
    <source>
        <dbReference type="ARBA" id="ARBA00030800"/>
    </source>
</evidence>
<evidence type="ECO:0000256" key="8">
    <source>
        <dbReference type="ARBA" id="ARBA00022679"/>
    </source>
</evidence>
<dbReference type="InterPro" id="IPR036890">
    <property type="entry name" value="HATPase_C_sf"/>
</dbReference>
<evidence type="ECO:0000256" key="2">
    <source>
        <dbReference type="ARBA" id="ARBA00001966"/>
    </source>
</evidence>
<dbReference type="CDD" id="cd16917">
    <property type="entry name" value="HATPase_UhpB-NarQ-NarX-like"/>
    <property type="match status" value="1"/>
</dbReference>
<name>A0A7Y9U8N3_9BURK</name>
<evidence type="ECO:0000256" key="9">
    <source>
        <dbReference type="ARBA" id="ARBA00022723"/>
    </source>
</evidence>
<keyword evidence="17" id="KW-1133">Transmembrane helix</keyword>
<keyword evidence="11" id="KW-0408">Iron</keyword>
<keyword evidence="20" id="KW-1185">Reference proteome</keyword>